<protein>
    <submittedName>
        <fullName evidence="1">Armadillo repeat-containing protein 8-like</fullName>
    </submittedName>
</protein>
<dbReference type="Proteomes" id="UP000265520">
    <property type="component" value="Unassembled WGS sequence"/>
</dbReference>
<keyword evidence="2" id="KW-1185">Reference proteome</keyword>
<evidence type="ECO:0000313" key="1">
    <source>
        <dbReference type="EMBL" id="MCI66023.1"/>
    </source>
</evidence>
<name>A0A392TXY3_9FABA</name>
<organism evidence="1 2">
    <name type="scientific">Trifolium medium</name>
    <dbReference type="NCBI Taxonomy" id="97028"/>
    <lineage>
        <taxon>Eukaryota</taxon>
        <taxon>Viridiplantae</taxon>
        <taxon>Streptophyta</taxon>
        <taxon>Embryophyta</taxon>
        <taxon>Tracheophyta</taxon>
        <taxon>Spermatophyta</taxon>
        <taxon>Magnoliopsida</taxon>
        <taxon>eudicotyledons</taxon>
        <taxon>Gunneridae</taxon>
        <taxon>Pentapetalae</taxon>
        <taxon>rosids</taxon>
        <taxon>fabids</taxon>
        <taxon>Fabales</taxon>
        <taxon>Fabaceae</taxon>
        <taxon>Papilionoideae</taxon>
        <taxon>50 kb inversion clade</taxon>
        <taxon>NPAAA clade</taxon>
        <taxon>Hologalegina</taxon>
        <taxon>IRL clade</taxon>
        <taxon>Trifolieae</taxon>
        <taxon>Trifolium</taxon>
    </lineage>
</organism>
<sequence length="61" mass="6156">PAVADALAKANANSYFGSNVIVQSAAVLGSFACGVDQGVHAVLDTGAFSHLIRLLLAADEK</sequence>
<feature type="non-terminal residue" evidence="1">
    <location>
        <position position="1"/>
    </location>
</feature>
<evidence type="ECO:0000313" key="2">
    <source>
        <dbReference type="Proteomes" id="UP000265520"/>
    </source>
</evidence>
<comment type="caution">
    <text evidence="1">The sequence shown here is derived from an EMBL/GenBank/DDBJ whole genome shotgun (WGS) entry which is preliminary data.</text>
</comment>
<feature type="non-terminal residue" evidence="1">
    <location>
        <position position="61"/>
    </location>
</feature>
<dbReference type="AlphaFoldDB" id="A0A392TXY3"/>
<accession>A0A392TXY3</accession>
<reference evidence="1 2" key="1">
    <citation type="journal article" date="2018" name="Front. Plant Sci.">
        <title>Red Clover (Trifolium pratense) and Zigzag Clover (T. medium) - A Picture of Genomic Similarities and Differences.</title>
        <authorList>
            <person name="Dluhosova J."/>
            <person name="Istvanek J."/>
            <person name="Nedelnik J."/>
            <person name="Repkova J."/>
        </authorList>
    </citation>
    <scope>NUCLEOTIDE SEQUENCE [LARGE SCALE GENOMIC DNA]</scope>
    <source>
        <strain evidence="2">cv. 10/8</strain>
        <tissue evidence="1">Leaf</tissue>
    </source>
</reference>
<proteinExistence type="predicted"/>
<dbReference type="EMBL" id="LXQA010687013">
    <property type="protein sequence ID" value="MCI66023.1"/>
    <property type="molecule type" value="Genomic_DNA"/>
</dbReference>